<evidence type="ECO:0000313" key="4">
    <source>
        <dbReference type="Proteomes" id="UP000191661"/>
    </source>
</evidence>
<organism evidence="3 4">
    <name type="scientific">Methanobrevibacter arboriphilus JCM 13429 = DSM 1125</name>
    <dbReference type="NCBI Taxonomy" id="1300164"/>
    <lineage>
        <taxon>Archaea</taxon>
        <taxon>Methanobacteriati</taxon>
        <taxon>Methanobacteriota</taxon>
        <taxon>Methanomada group</taxon>
        <taxon>Methanobacteria</taxon>
        <taxon>Methanobacteriales</taxon>
        <taxon>Methanobacteriaceae</taxon>
        <taxon>Methanobrevibacter</taxon>
    </lineage>
</organism>
<keyword evidence="1" id="KW-1133">Transmembrane helix</keyword>
<dbReference type="InterPro" id="IPR017900">
    <property type="entry name" value="4Fe4S_Fe_S_CS"/>
</dbReference>
<evidence type="ECO:0000256" key="1">
    <source>
        <dbReference type="SAM" id="Phobius"/>
    </source>
</evidence>
<protein>
    <submittedName>
        <fullName evidence="3">Ferredoxin</fullName>
    </submittedName>
</protein>
<keyword evidence="1" id="KW-0472">Membrane</keyword>
<proteinExistence type="predicted"/>
<dbReference type="PROSITE" id="PS51379">
    <property type="entry name" value="4FE4S_FER_2"/>
    <property type="match status" value="2"/>
</dbReference>
<evidence type="ECO:0000313" key="3">
    <source>
        <dbReference type="EMBL" id="OQD58197.1"/>
    </source>
</evidence>
<keyword evidence="4" id="KW-1185">Reference proteome</keyword>
<dbReference type="GO" id="GO:0016491">
    <property type="term" value="F:oxidoreductase activity"/>
    <property type="evidence" value="ECO:0007669"/>
    <property type="project" value="UniProtKB-ARBA"/>
</dbReference>
<dbReference type="EMBL" id="JXMW01000025">
    <property type="protein sequence ID" value="OQD58197.1"/>
    <property type="molecule type" value="Genomic_DNA"/>
</dbReference>
<dbReference type="AlphaFoldDB" id="A0A1V6N0S7"/>
<dbReference type="Proteomes" id="UP000191661">
    <property type="component" value="Unassembled WGS sequence"/>
</dbReference>
<dbReference type="Pfam" id="PF12838">
    <property type="entry name" value="Fer4_7"/>
    <property type="match status" value="1"/>
</dbReference>
<feature type="domain" description="4Fe-4S ferredoxin-type" evidence="2">
    <location>
        <begin position="23"/>
        <end position="51"/>
    </location>
</feature>
<gene>
    <name evidence="3" type="ORF">MBBAR_25c00100</name>
</gene>
<sequence>MYNIFFGLIIIKVYIINIIKFIGDRMIVKDWCMFCGECAGVCPRNLIEVKESTLIFDESECKDCSTCVKVCPITALEKE</sequence>
<keyword evidence="1" id="KW-0812">Transmembrane</keyword>
<dbReference type="Gene3D" id="3.30.70.20">
    <property type="match status" value="1"/>
</dbReference>
<reference evidence="3 4" key="1">
    <citation type="submission" date="2014-12" db="EMBL/GenBank/DDBJ databases">
        <title>Genome sequence of Methanobrevibacter arboriphilicus DH1, DSM1125.</title>
        <authorList>
            <person name="Poehlein A."/>
            <person name="Thauer R.K."/>
            <person name="Seedorf H."/>
            <person name="Daniel R."/>
        </authorList>
    </citation>
    <scope>NUCLEOTIDE SEQUENCE [LARGE SCALE GENOMIC DNA]</scope>
    <source>
        <strain evidence="3 4">DH1</strain>
    </source>
</reference>
<dbReference type="InterPro" id="IPR017896">
    <property type="entry name" value="4Fe4S_Fe-S-bd"/>
</dbReference>
<accession>A0A1V6N0S7</accession>
<comment type="caution">
    <text evidence="3">The sequence shown here is derived from an EMBL/GenBank/DDBJ whole genome shotgun (WGS) entry which is preliminary data.</text>
</comment>
<dbReference type="SUPFAM" id="SSF54862">
    <property type="entry name" value="4Fe-4S ferredoxins"/>
    <property type="match status" value="1"/>
</dbReference>
<name>A0A1V6N0S7_METAZ</name>
<feature type="domain" description="4Fe-4S ferredoxin-type" evidence="2">
    <location>
        <begin position="52"/>
        <end position="79"/>
    </location>
</feature>
<evidence type="ECO:0000259" key="2">
    <source>
        <dbReference type="PROSITE" id="PS51379"/>
    </source>
</evidence>
<feature type="transmembrane region" description="Helical" evidence="1">
    <location>
        <begin position="6"/>
        <end position="23"/>
    </location>
</feature>
<dbReference type="PROSITE" id="PS00198">
    <property type="entry name" value="4FE4S_FER_1"/>
    <property type="match status" value="2"/>
</dbReference>